<keyword evidence="2" id="KW-1003">Cell membrane</keyword>
<dbReference type="Pfam" id="PF03788">
    <property type="entry name" value="LrgA"/>
    <property type="match status" value="1"/>
</dbReference>
<dbReference type="GO" id="GO:0005886">
    <property type="term" value="C:plasma membrane"/>
    <property type="evidence" value="ECO:0007669"/>
    <property type="project" value="UniProtKB-SubCell"/>
</dbReference>
<protein>
    <submittedName>
        <fullName evidence="7">CidA/LrgA family protein</fullName>
    </submittedName>
</protein>
<dbReference type="InterPro" id="IPR005538">
    <property type="entry name" value="LrgA/CidA"/>
</dbReference>
<organism evidence="7 8">
    <name type="scientific">Clostridium kluyveri</name>
    <dbReference type="NCBI Taxonomy" id="1534"/>
    <lineage>
        <taxon>Bacteria</taxon>
        <taxon>Bacillati</taxon>
        <taxon>Bacillota</taxon>
        <taxon>Clostridia</taxon>
        <taxon>Eubacteriales</taxon>
        <taxon>Clostridiaceae</taxon>
        <taxon>Clostridium</taxon>
    </lineage>
</organism>
<dbReference type="PANTHER" id="PTHR33931:SF2">
    <property type="entry name" value="HOLIN-LIKE PROTEIN CIDA"/>
    <property type="match status" value="1"/>
</dbReference>
<dbReference type="PANTHER" id="PTHR33931">
    <property type="entry name" value="HOLIN-LIKE PROTEIN CIDA-RELATED"/>
    <property type="match status" value="1"/>
</dbReference>
<dbReference type="OrthoDB" id="3176438at2"/>
<evidence type="ECO:0000256" key="4">
    <source>
        <dbReference type="ARBA" id="ARBA00022989"/>
    </source>
</evidence>
<dbReference type="AlphaFoldDB" id="A0A1L5F8D5"/>
<feature type="transmembrane region" description="Helical" evidence="6">
    <location>
        <begin position="86"/>
        <end position="110"/>
    </location>
</feature>
<dbReference type="RefSeq" id="WP_073538883.1">
    <property type="nucleotide sequence ID" value="NZ_CP018335.1"/>
</dbReference>
<evidence type="ECO:0000313" key="8">
    <source>
        <dbReference type="Proteomes" id="UP000184604"/>
    </source>
</evidence>
<proteinExistence type="predicted"/>
<sequence>MKYLRQLMIILAMCFLGQLLERICPIPIPGVVIGLILLFLALCTGIIKIEMIEDISNVLLSHMSFLFIPAGVGLMVSFNVLKGKWIIFMFIVVISTIIVWIVTAYVVILLRKVHLNE</sequence>
<reference evidence="7 8" key="1">
    <citation type="submission" date="2016-12" db="EMBL/GenBank/DDBJ databases">
        <title>Complete genome sequence of Clostridium kluyveri JZZ isolated from the pit mud of a Chinese flavor liquor-making factory.</title>
        <authorList>
            <person name="Wang Y."/>
        </authorList>
    </citation>
    <scope>NUCLEOTIDE SEQUENCE [LARGE SCALE GENOMIC DNA]</scope>
    <source>
        <strain evidence="7 8">JZZ</strain>
    </source>
</reference>
<evidence type="ECO:0000256" key="2">
    <source>
        <dbReference type="ARBA" id="ARBA00022475"/>
    </source>
</evidence>
<evidence type="ECO:0000256" key="6">
    <source>
        <dbReference type="SAM" id="Phobius"/>
    </source>
</evidence>
<feature type="transmembrane region" description="Helical" evidence="6">
    <location>
        <begin position="32"/>
        <end position="51"/>
    </location>
</feature>
<dbReference type="EMBL" id="CP018335">
    <property type="protein sequence ID" value="APM39249.1"/>
    <property type="molecule type" value="Genomic_DNA"/>
</dbReference>
<evidence type="ECO:0000256" key="5">
    <source>
        <dbReference type="ARBA" id="ARBA00023136"/>
    </source>
</evidence>
<accession>A0A1L5F8D5</accession>
<evidence type="ECO:0000313" key="7">
    <source>
        <dbReference type="EMBL" id="APM39249.1"/>
    </source>
</evidence>
<comment type="subcellular location">
    <subcellularLocation>
        <location evidence="1">Cell membrane</location>
        <topology evidence="1">Multi-pass membrane protein</topology>
    </subcellularLocation>
</comment>
<gene>
    <name evidence="7" type="ORF">BS101_11070</name>
</gene>
<keyword evidence="3 6" id="KW-0812">Transmembrane</keyword>
<keyword evidence="4 6" id="KW-1133">Transmembrane helix</keyword>
<dbReference type="Proteomes" id="UP000184604">
    <property type="component" value="Chromosome"/>
</dbReference>
<feature type="transmembrane region" description="Helical" evidence="6">
    <location>
        <begin position="58"/>
        <end position="80"/>
    </location>
</feature>
<keyword evidence="5 6" id="KW-0472">Membrane</keyword>
<evidence type="ECO:0000256" key="1">
    <source>
        <dbReference type="ARBA" id="ARBA00004651"/>
    </source>
</evidence>
<evidence type="ECO:0000256" key="3">
    <source>
        <dbReference type="ARBA" id="ARBA00022692"/>
    </source>
</evidence>
<name>A0A1L5F8D5_CLOKL</name>